<reference evidence="1" key="1">
    <citation type="journal article" date="2023" name="Front. Microbiol.">
        <title>Isolation of Brucella inopinata from a White's tree frog (Litoria caerulea): pose exotic frogs a potential risk to human health?</title>
        <authorList>
            <person name="Scholz H.C."/>
            <person name="Heckers K.O."/>
            <person name="Appelt S."/>
            <person name="Geier-Doemling D."/>
            <person name="Schlegel P."/>
            <person name="Wattam A.R."/>
        </authorList>
    </citation>
    <scope>NUCLEOTIDE SEQUENCE</scope>
    <source>
        <strain evidence="1">FO700662</strain>
    </source>
</reference>
<accession>A0AAW7B1X1</accession>
<name>A0AAW7B1X1_9HYPH</name>
<comment type="caution">
    <text evidence="1">The sequence shown here is derived from an EMBL/GenBank/DDBJ whole genome shotgun (WGS) entry which is preliminary data.</text>
</comment>
<evidence type="ECO:0000313" key="2">
    <source>
        <dbReference type="Proteomes" id="UP001171122"/>
    </source>
</evidence>
<keyword evidence="2" id="KW-1185">Reference proteome</keyword>
<dbReference type="AlphaFoldDB" id="A0AAW7B1X1"/>
<proteinExistence type="predicted"/>
<dbReference type="EMBL" id="JARQXC010000011">
    <property type="protein sequence ID" value="MDL2333115.1"/>
    <property type="molecule type" value="Genomic_DNA"/>
</dbReference>
<dbReference type="Proteomes" id="UP001171122">
    <property type="component" value="Unassembled WGS sequence"/>
</dbReference>
<evidence type="ECO:0000313" key="1">
    <source>
        <dbReference type="EMBL" id="MDL2333115.1"/>
    </source>
</evidence>
<organism evidence="1 2">
    <name type="scientific">Brucella inopinata</name>
    <dbReference type="NCBI Taxonomy" id="1218315"/>
    <lineage>
        <taxon>Bacteria</taxon>
        <taxon>Pseudomonadati</taxon>
        <taxon>Pseudomonadota</taxon>
        <taxon>Alphaproteobacteria</taxon>
        <taxon>Hyphomicrobiales</taxon>
        <taxon>Brucellaceae</taxon>
        <taxon>Brucella/Ochrobactrum group</taxon>
        <taxon>Brucella</taxon>
    </lineage>
</organism>
<dbReference type="RefSeq" id="WP_198924389.1">
    <property type="nucleotide sequence ID" value="NZ_JARQXC010000011.1"/>
</dbReference>
<sequence>MAILQVQKKSKAFALPIEYAFDPFSILLAAAETAPGSILPRLDRVKPTVLFRCCSYDEKNSEPHSFCHQKSFIAS</sequence>
<gene>
    <name evidence="1" type="ORF">P8A28_09225</name>
</gene>
<protein>
    <submittedName>
        <fullName evidence="1">Uncharacterized protein</fullName>
    </submittedName>
</protein>